<name>R4PWE3_9BACT</name>
<dbReference type="STRING" id="1332188.L336_0364"/>
<organism evidence="1 2">
    <name type="scientific">Candidatus Saccharimonas aalborgensis</name>
    <dbReference type="NCBI Taxonomy" id="1332188"/>
    <lineage>
        <taxon>Bacteria</taxon>
        <taxon>Candidatus Saccharimonadota</taxon>
        <taxon>Candidatus Saccharimonadia</taxon>
        <taxon>Candidatus Saccharimonadales</taxon>
        <taxon>Candidatus Saccharimonadaceae</taxon>
        <taxon>Candidatus Saccharimonas</taxon>
    </lineage>
</organism>
<protein>
    <submittedName>
        <fullName evidence="1">Uncharacterized protein</fullName>
    </submittedName>
</protein>
<evidence type="ECO:0000313" key="1">
    <source>
        <dbReference type="EMBL" id="AGL62072.1"/>
    </source>
</evidence>
<reference evidence="1 2" key="1">
    <citation type="journal article" date="2013" name="Nat. Biotechnol.">
        <title>Genome sequences of rare, uncultured bacteria obtained by differential coverage binning of multiple metagenomes.</title>
        <authorList>
            <person name="Albertsen M."/>
            <person name="Hugenholtz P."/>
            <person name="Skarshewski A."/>
            <person name="Nielsen K.L."/>
            <person name="Tyson G.W."/>
            <person name="Nielsen P.H."/>
        </authorList>
    </citation>
    <scope>NUCLEOTIDE SEQUENCE [LARGE SCALE GENOMIC DNA]</scope>
    <source>
        <strain evidence="1">TM71</strain>
    </source>
</reference>
<proteinExistence type="predicted"/>
<sequence>MVRDAYQRGSEYHPEILTIIYHTVAAINAILEYTANGREMRGTNANSCRTTYHSHRRQLVARNY</sequence>
<dbReference type="HOGENOM" id="CLU_2859391_0_0_0"/>
<dbReference type="AlphaFoldDB" id="R4PWE3"/>
<dbReference type="KEGG" id="saal:L336_0364"/>
<evidence type="ECO:0000313" key="2">
    <source>
        <dbReference type="Proteomes" id="UP000013893"/>
    </source>
</evidence>
<gene>
    <name evidence="1" type="ORF">L336_0364</name>
</gene>
<keyword evidence="2" id="KW-1185">Reference proteome</keyword>
<accession>R4PWE3</accession>
<dbReference type="Proteomes" id="UP000013893">
    <property type="component" value="Chromosome"/>
</dbReference>
<dbReference type="EMBL" id="CP005957">
    <property type="protein sequence ID" value="AGL62072.1"/>
    <property type="molecule type" value="Genomic_DNA"/>
</dbReference>